<dbReference type="GO" id="GO:0043138">
    <property type="term" value="F:3'-5' DNA helicase activity"/>
    <property type="evidence" value="ECO:0007669"/>
    <property type="project" value="UniProtKB-EC"/>
</dbReference>
<dbReference type="KEGG" id="hat:RC74_17595"/>
<dbReference type="SMART" id="SM00490">
    <property type="entry name" value="HELICc"/>
    <property type="match status" value="1"/>
</dbReference>
<dbReference type="EC" id="5.6.2.4" evidence="7"/>
<dbReference type="AlphaFoldDB" id="A0A126V3F4"/>
<dbReference type="STRING" id="1579316.RC74_17595"/>
<name>A0A126V3F4_9RHOB</name>
<feature type="domain" description="Helicase C-terminal" evidence="9">
    <location>
        <begin position="603"/>
        <end position="791"/>
    </location>
</feature>
<dbReference type="Gene3D" id="3.40.960.10">
    <property type="entry name" value="VSR Endonuclease"/>
    <property type="match status" value="1"/>
</dbReference>
<dbReference type="GO" id="GO:0003677">
    <property type="term" value="F:DNA binding"/>
    <property type="evidence" value="ECO:0007669"/>
    <property type="project" value="UniProtKB-KW"/>
</dbReference>
<evidence type="ECO:0000256" key="6">
    <source>
        <dbReference type="ARBA" id="ARBA00034617"/>
    </source>
</evidence>
<dbReference type="PROSITE" id="PS51194">
    <property type="entry name" value="HELICASE_CTER"/>
    <property type="match status" value="1"/>
</dbReference>
<evidence type="ECO:0000256" key="1">
    <source>
        <dbReference type="ARBA" id="ARBA00005446"/>
    </source>
</evidence>
<keyword evidence="5" id="KW-0413">Isomerase</keyword>
<dbReference type="GO" id="GO:0005524">
    <property type="term" value="F:ATP binding"/>
    <property type="evidence" value="ECO:0007669"/>
    <property type="project" value="UniProtKB-KW"/>
</dbReference>
<feature type="domain" description="Helicase ATP-binding" evidence="8">
    <location>
        <begin position="403"/>
        <end position="578"/>
    </location>
</feature>
<dbReference type="Pfam" id="PF00271">
    <property type="entry name" value="Helicase_C"/>
    <property type="match status" value="1"/>
</dbReference>
<dbReference type="PANTHER" id="PTHR13710:SF105">
    <property type="entry name" value="ATP-DEPENDENT DNA HELICASE Q1"/>
    <property type="match status" value="1"/>
</dbReference>
<evidence type="ECO:0000259" key="8">
    <source>
        <dbReference type="PROSITE" id="PS51192"/>
    </source>
</evidence>
<comment type="catalytic activity">
    <reaction evidence="6">
        <text>Couples ATP hydrolysis with the unwinding of duplex DNA by translocating in the 3'-5' direction.</text>
        <dbReference type="EC" id="5.6.2.4"/>
    </reaction>
</comment>
<evidence type="ECO:0000256" key="5">
    <source>
        <dbReference type="ARBA" id="ARBA00023235"/>
    </source>
</evidence>
<evidence type="ECO:0000313" key="11">
    <source>
        <dbReference type="Proteomes" id="UP000070371"/>
    </source>
</evidence>
<comment type="similarity">
    <text evidence="1">Belongs to the helicase family. RecQ subfamily.</text>
</comment>
<dbReference type="GO" id="GO:0006281">
    <property type="term" value="P:DNA repair"/>
    <property type="evidence" value="ECO:0007669"/>
    <property type="project" value="TreeGrafter"/>
</dbReference>
<reference evidence="10 11" key="1">
    <citation type="submission" date="2016-02" db="EMBL/GenBank/DDBJ databases">
        <title>Complete genome sequence of Halocynthiibacter arcticus PAMC 20958t from arctic marine sediment.</title>
        <authorList>
            <person name="Lee Y.M."/>
            <person name="Baek K."/>
            <person name="Lee H.K."/>
            <person name="Shin S.C."/>
        </authorList>
    </citation>
    <scope>NUCLEOTIDE SEQUENCE [LARGE SCALE GENOMIC DNA]</scope>
    <source>
        <strain evidence="10">PAMC 20958</strain>
    </source>
</reference>
<dbReference type="GO" id="GO:0005737">
    <property type="term" value="C:cytoplasm"/>
    <property type="evidence" value="ECO:0007669"/>
    <property type="project" value="TreeGrafter"/>
</dbReference>
<dbReference type="CDD" id="cd17920">
    <property type="entry name" value="DEXHc_RecQ"/>
    <property type="match status" value="1"/>
</dbReference>
<protein>
    <recommendedName>
        <fullName evidence="7">DNA 3'-5' helicase</fullName>
        <ecNumber evidence="7">5.6.2.4</ecNumber>
    </recommendedName>
</protein>
<sequence length="1130" mass="125716">MIVNSVSTRSKQIQFRAGYFSGDMLFDVGGFETASSYVPDFVSSTFNILTRGAPTIPSETLQNSLGFDRESLSKEQLVLIGGKAPDWSQTIKGNNEGYNPAKEFFEDILPHELGDFAFVQCLIVPEYPLFAMLNAPASLIGGSNRELVDFYLPQANLVIEIDGGQHGAPEQAAKDRARDRFLAERSIATLRLRTEDMRAKNKAFKNFMSTFREHCEQSSQLPPYRIFHKSGAADAPSLRFELTASIRLQIAVMLAISCAQINLTEKTWHLDVRQDFVSDPDRDWVGAALSELFGYFDLFARLSGSVFSEPKIELNDGGLIFDIALFSRVDDRTNLAQQITVRTAPVQDCPDGHGGYLPYFGVSNLPTRDCTDTDIAPKESDLVELNRKIFGHLDFRPGQVNLILNAIAGQSTLGLMPTGGGKSLCFQIPAILRKGTTIVVVPIKALGRDHCAELIQAGFSGRVVNIDSDMPAKQRSAVIERMERGEFRFVFVSPERFQTEAFRDSVKVLDNVRGLRMFVIDEIHCLSEWGHDFRPSYITLAGSLRRLSPEAPVMGLTATASVNVLRDIQSELHISDEMVAYEMHRSRSELNFDIQKRRSDPQAMCQQIQEIQKKSDGKEFPPTHIFSRYVNGKNGILECAQALAKAFPTLRIGLFSGSKPNKIDISTASKWMRDDNLPHPETYEDYKKTVQASWKHRQLDVIVTTKAFGMGVNKPDVRHTFHAGMPSSMEAFYQEAGRAGRDREPAFCHLLFVPERDPPEDIWSSLEKDNSPDALDGILNQSPQQAHGDLRNQLWFHNQGNIGLSEELALVGKLHEIIRHFNQDGIVLERFKLGTASMTGQRLQVCLLRLYQMGLIEPWSVVDWGRDDGGIQSVYVRRTNIKFEPSCTIVLARMQAVVGLGAATEDMRAIEALRGQNTDWKALSKHLLSWIRKTQTLSRLQSTWNLYRECADFTPEDADAFRDRLEAFFKVDNDAFSLSALKDLSIEDATKSICQLLIAPGSLELKEPAAIGRLSAQLSRQLEGTNESPGLNLAAASLNIVGEGLLVGDAGKRLENALPNGVLSFWNGSGRSLLNLLASGSSSSQELIGELLVADSPETEELINIYDDLPAQAVEKELYIRLADKLAAII</sequence>
<evidence type="ECO:0000256" key="4">
    <source>
        <dbReference type="ARBA" id="ARBA00023125"/>
    </source>
</evidence>
<gene>
    <name evidence="10" type="ORF">RC74_17595</name>
</gene>
<dbReference type="Pfam" id="PF04480">
    <property type="entry name" value="DUF559"/>
    <property type="match status" value="1"/>
</dbReference>
<dbReference type="InterPro" id="IPR007569">
    <property type="entry name" value="DUF559"/>
</dbReference>
<evidence type="ECO:0000256" key="2">
    <source>
        <dbReference type="ARBA" id="ARBA00022741"/>
    </source>
</evidence>
<dbReference type="GO" id="GO:0005694">
    <property type="term" value="C:chromosome"/>
    <property type="evidence" value="ECO:0007669"/>
    <property type="project" value="TreeGrafter"/>
</dbReference>
<evidence type="ECO:0000313" key="10">
    <source>
        <dbReference type="EMBL" id="AML52830.1"/>
    </source>
</evidence>
<proteinExistence type="inferred from homology"/>
<evidence type="ECO:0000259" key="9">
    <source>
        <dbReference type="PROSITE" id="PS51194"/>
    </source>
</evidence>
<organism evidence="10 11">
    <name type="scientific">Falsihalocynthiibacter arcticus</name>
    <dbReference type="NCBI Taxonomy" id="1579316"/>
    <lineage>
        <taxon>Bacteria</taxon>
        <taxon>Pseudomonadati</taxon>
        <taxon>Pseudomonadota</taxon>
        <taxon>Alphaproteobacteria</taxon>
        <taxon>Rhodobacterales</taxon>
        <taxon>Roseobacteraceae</taxon>
        <taxon>Falsihalocynthiibacter</taxon>
    </lineage>
</organism>
<dbReference type="InterPro" id="IPR014001">
    <property type="entry name" value="Helicase_ATP-bd"/>
</dbReference>
<dbReference type="SMART" id="SM00487">
    <property type="entry name" value="DEXDc"/>
    <property type="match status" value="1"/>
</dbReference>
<evidence type="ECO:0000256" key="7">
    <source>
        <dbReference type="ARBA" id="ARBA00034808"/>
    </source>
</evidence>
<keyword evidence="4" id="KW-0238">DNA-binding</keyword>
<dbReference type="InterPro" id="IPR027417">
    <property type="entry name" value="P-loop_NTPase"/>
</dbReference>
<dbReference type="Gene3D" id="3.40.50.300">
    <property type="entry name" value="P-loop containing nucleotide triphosphate hydrolases"/>
    <property type="match status" value="2"/>
</dbReference>
<dbReference type="PROSITE" id="PS51192">
    <property type="entry name" value="HELICASE_ATP_BIND_1"/>
    <property type="match status" value="1"/>
</dbReference>
<keyword evidence="3" id="KW-0067">ATP-binding</keyword>
<dbReference type="GO" id="GO:0009378">
    <property type="term" value="F:four-way junction helicase activity"/>
    <property type="evidence" value="ECO:0007669"/>
    <property type="project" value="TreeGrafter"/>
</dbReference>
<dbReference type="PANTHER" id="PTHR13710">
    <property type="entry name" value="DNA HELICASE RECQ FAMILY MEMBER"/>
    <property type="match status" value="1"/>
</dbReference>
<dbReference type="EMBL" id="CP014327">
    <property type="protein sequence ID" value="AML52830.1"/>
    <property type="molecule type" value="Genomic_DNA"/>
</dbReference>
<dbReference type="InterPro" id="IPR011545">
    <property type="entry name" value="DEAD/DEAH_box_helicase_dom"/>
</dbReference>
<dbReference type="GO" id="GO:0006310">
    <property type="term" value="P:DNA recombination"/>
    <property type="evidence" value="ECO:0007669"/>
    <property type="project" value="TreeGrafter"/>
</dbReference>
<dbReference type="SUPFAM" id="SSF52540">
    <property type="entry name" value="P-loop containing nucleoside triphosphate hydrolases"/>
    <property type="match status" value="1"/>
</dbReference>
<dbReference type="OrthoDB" id="9798754at2"/>
<dbReference type="Pfam" id="PF00270">
    <property type="entry name" value="DEAD"/>
    <property type="match status" value="1"/>
</dbReference>
<dbReference type="Proteomes" id="UP000070371">
    <property type="component" value="Chromosome"/>
</dbReference>
<accession>A0A126V3F4</accession>
<keyword evidence="11" id="KW-1185">Reference proteome</keyword>
<keyword evidence="2" id="KW-0547">Nucleotide-binding</keyword>
<evidence type="ECO:0000256" key="3">
    <source>
        <dbReference type="ARBA" id="ARBA00022840"/>
    </source>
</evidence>
<dbReference type="RefSeq" id="WP_039001008.1">
    <property type="nucleotide sequence ID" value="NZ_CP014327.1"/>
</dbReference>
<dbReference type="InterPro" id="IPR001650">
    <property type="entry name" value="Helicase_C-like"/>
</dbReference>